<dbReference type="STRING" id="373903.Hore_06700"/>
<name>B8CVV8_HALOH</name>
<feature type="transmembrane region" description="Helical" evidence="1">
    <location>
        <begin position="35"/>
        <end position="52"/>
    </location>
</feature>
<accession>B8CVV8</accession>
<reference evidence="2 3" key="1">
    <citation type="journal article" date="2009" name="PLoS ONE">
        <title>Genome analysis of the anaerobic thermohalophilic bacterium Halothermothrix orenii.</title>
        <authorList>
            <person name="Mavromatis K."/>
            <person name="Ivanova N."/>
            <person name="Anderson I."/>
            <person name="Lykidis A."/>
            <person name="Hooper S.D."/>
            <person name="Sun H."/>
            <person name="Kunin V."/>
            <person name="Lapidus A."/>
            <person name="Hugenholtz P."/>
            <person name="Patel B."/>
            <person name="Kyrpides N.C."/>
        </authorList>
    </citation>
    <scope>NUCLEOTIDE SEQUENCE [LARGE SCALE GENOMIC DNA]</scope>
    <source>
        <strain evidence="3">H 168 / OCM 544 / DSM 9562</strain>
    </source>
</reference>
<proteinExistence type="predicted"/>
<dbReference type="RefSeq" id="WP_012635615.1">
    <property type="nucleotide sequence ID" value="NC_011899.1"/>
</dbReference>
<evidence type="ECO:0000313" key="3">
    <source>
        <dbReference type="Proteomes" id="UP000000719"/>
    </source>
</evidence>
<keyword evidence="3" id="KW-1185">Reference proteome</keyword>
<protein>
    <recommendedName>
        <fullName evidence="4">Asparagine synthase</fullName>
    </recommendedName>
</protein>
<dbReference type="HOGENOM" id="CLU_203925_0_0_9"/>
<dbReference type="Proteomes" id="UP000000719">
    <property type="component" value="Chromosome"/>
</dbReference>
<evidence type="ECO:0000256" key="1">
    <source>
        <dbReference type="SAM" id="Phobius"/>
    </source>
</evidence>
<organism evidence="2 3">
    <name type="scientific">Halothermothrix orenii (strain H 168 / OCM 544 / DSM 9562)</name>
    <dbReference type="NCBI Taxonomy" id="373903"/>
    <lineage>
        <taxon>Bacteria</taxon>
        <taxon>Bacillati</taxon>
        <taxon>Bacillota</taxon>
        <taxon>Clostridia</taxon>
        <taxon>Halanaerobiales</taxon>
        <taxon>Halothermotrichaceae</taxon>
        <taxon>Halothermothrix</taxon>
    </lineage>
</organism>
<dbReference type="AlphaFoldDB" id="B8CVV8"/>
<evidence type="ECO:0008006" key="4">
    <source>
        <dbReference type="Google" id="ProtNLM"/>
    </source>
</evidence>
<evidence type="ECO:0000313" key="2">
    <source>
        <dbReference type="EMBL" id="ACL69427.1"/>
    </source>
</evidence>
<keyword evidence="1" id="KW-0812">Transmembrane</keyword>
<feature type="transmembrane region" description="Helical" evidence="1">
    <location>
        <begin position="12"/>
        <end position="29"/>
    </location>
</feature>
<dbReference type="KEGG" id="hor:Hore_06700"/>
<keyword evidence="1" id="KW-1133">Transmembrane helix</keyword>
<gene>
    <name evidence="2" type="ordered locus">Hore_06700</name>
</gene>
<keyword evidence="1" id="KW-0472">Membrane</keyword>
<dbReference type="EMBL" id="CP001098">
    <property type="protein sequence ID" value="ACL69427.1"/>
    <property type="molecule type" value="Genomic_DNA"/>
</dbReference>
<sequence length="63" mass="6615">MQKNKSPETTSWVVSGLGLLVSGLGAKMLRNKVGAGAGILGFGLAHVLLGQLDRLRPTIKETK</sequence>